<protein>
    <submittedName>
        <fullName evidence="1 2">Uncharacterized protein</fullName>
    </submittedName>
</protein>
<dbReference type="EMBL" id="CM001223">
    <property type="protein sequence ID" value="AES81115.1"/>
    <property type="molecule type" value="Genomic_DNA"/>
</dbReference>
<proteinExistence type="predicted"/>
<dbReference type="HOGENOM" id="CLU_2444238_0_0_1"/>
<organism evidence="1 3">
    <name type="scientific">Medicago truncatula</name>
    <name type="common">Barrel medic</name>
    <name type="synonym">Medicago tribuloides</name>
    <dbReference type="NCBI Taxonomy" id="3880"/>
    <lineage>
        <taxon>Eukaryota</taxon>
        <taxon>Viridiplantae</taxon>
        <taxon>Streptophyta</taxon>
        <taxon>Embryophyta</taxon>
        <taxon>Tracheophyta</taxon>
        <taxon>Spermatophyta</taxon>
        <taxon>Magnoliopsida</taxon>
        <taxon>eudicotyledons</taxon>
        <taxon>Gunneridae</taxon>
        <taxon>Pentapetalae</taxon>
        <taxon>rosids</taxon>
        <taxon>fabids</taxon>
        <taxon>Fabales</taxon>
        <taxon>Fabaceae</taxon>
        <taxon>Papilionoideae</taxon>
        <taxon>50 kb inversion clade</taxon>
        <taxon>NPAAA clade</taxon>
        <taxon>Hologalegina</taxon>
        <taxon>IRL clade</taxon>
        <taxon>Trifolieae</taxon>
        <taxon>Medicago</taxon>
    </lineage>
</organism>
<keyword evidence="3" id="KW-1185">Reference proteome</keyword>
<evidence type="ECO:0000313" key="1">
    <source>
        <dbReference type="EMBL" id="AES81115.1"/>
    </source>
</evidence>
<reference evidence="1 3" key="1">
    <citation type="journal article" date="2011" name="Nature">
        <title>The Medicago genome provides insight into the evolution of rhizobial symbioses.</title>
        <authorList>
            <person name="Young N.D."/>
            <person name="Debelle F."/>
            <person name="Oldroyd G.E."/>
            <person name="Geurts R."/>
            <person name="Cannon S.B."/>
            <person name="Udvardi M.K."/>
            <person name="Benedito V.A."/>
            <person name="Mayer K.F."/>
            <person name="Gouzy J."/>
            <person name="Schoof H."/>
            <person name="Van de Peer Y."/>
            <person name="Proost S."/>
            <person name="Cook D.R."/>
            <person name="Meyers B.C."/>
            <person name="Spannagl M."/>
            <person name="Cheung F."/>
            <person name="De Mita S."/>
            <person name="Krishnakumar V."/>
            <person name="Gundlach H."/>
            <person name="Zhou S."/>
            <person name="Mudge J."/>
            <person name="Bharti A.K."/>
            <person name="Murray J.D."/>
            <person name="Naoumkina M.A."/>
            <person name="Rosen B."/>
            <person name="Silverstein K.A."/>
            <person name="Tang H."/>
            <person name="Rombauts S."/>
            <person name="Zhao P.X."/>
            <person name="Zhou P."/>
            <person name="Barbe V."/>
            <person name="Bardou P."/>
            <person name="Bechner M."/>
            <person name="Bellec A."/>
            <person name="Berger A."/>
            <person name="Berges H."/>
            <person name="Bidwell S."/>
            <person name="Bisseling T."/>
            <person name="Choisne N."/>
            <person name="Couloux A."/>
            <person name="Denny R."/>
            <person name="Deshpande S."/>
            <person name="Dai X."/>
            <person name="Doyle J.J."/>
            <person name="Dudez A.M."/>
            <person name="Farmer A.D."/>
            <person name="Fouteau S."/>
            <person name="Franken C."/>
            <person name="Gibelin C."/>
            <person name="Gish J."/>
            <person name="Goldstein S."/>
            <person name="Gonzalez A.J."/>
            <person name="Green P.J."/>
            <person name="Hallab A."/>
            <person name="Hartog M."/>
            <person name="Hua A."/>
            <person name="Humphray S.J."/>
            <person name="Jeong D.H."/>
            <person name="Jing Y."/>
            <person name="Jocker A."/>
            <person name="Kenton S.M."/>
            <person name="Kim D.J."/>
            <person name="Klee K."/>
            <person name="Lai H."/>
            <person name="Lang C."/>
            <person name="Lin S."/>
            <person name="Macmil S.L."/>
            <person name="Magdelenat G."/>
            <person name="Matthews L."/>
            <person name="McCorrison J."/>
            <person name="Monaghan E.L."/>
            <person name="Mun J.H."/>
            <person name="Najar F.Z."/>
            <person name="Nicholson C."/>
            <person name="Noirot C."/>
            <person name="O'Bleness M."/>
            <person name="Paule C.R."/>
            <person name="Poulain J."/>
            <person name="Prion F."/>
            <person name="Qin B."/>
            <person name="Qu C."/>
            <person name="Retzel E.F."/>
            <person name="Riddle C."/>
            <person name="Sallet E."/>
            <person name="Samain S."/>
            <person name="Samson N."/>
            <person name="Sanders I."/>
            <person name="Saurat O."/>
            <person name="Scarpelli C."/>
            <person name="Schiex T."/>
            <person name="Segurens B."/>
            <person name="Severin A.J."/>
            <person name="Sherrier D.J."/>
            <person name="Shi R."/>
            <person name="Sims S."/>
            <person name="Singer S.R."/>
            <person name="Sinharoy S."/>
            <person name="Sterck L."/>
            <person name="Viollet A."/>
            <person name="Wang B.B."/>
            <person name="Wang K."/>
            <person name="Wang M."/>
            <person name="Wang X."/>
            <person name="Warfsmann J."/>
            <person name="Weissenbach J."/>
            <person name="White D.D."/>
            <person name="White J.D."/>
            <person name="Wiley G.B."/>
            <person name="Wincker P."/>
            <person name="Xing Y."/>
            <person name="Yang L."/>
            <person name="Yao Z."/>
            <person name="Ying F."/>
            <person name="Zhai J."/>
            <person name="Zhou L."/>
            <person name="Zuber A."/>
            <person name="Denarie J."/>
            <person name="Dixon R.A."/>
            <person name="May G.D."/>
            <person name="Schwartz D.C."/>
            <person name="Rogers J."/>
            <person name="Quetier F."/>
            <person name="Town C.D."/>
            <person name="Roe B.A."/>
        </authorList>
    </citation>
    <scope>NUCLEOTIDE SEQUENCE [LARGE SCALE GENOMIC DNA]</scope>
    <source>
        <strain evidence="1">A17</strain>
        <strain evidence="2 3">cv. Jemalong A17</strain>
    </source>
</reference>
<name>G7L4V1_MEDTR</name>
<reference evidence="2" key="3">
    <citation type="submission" date="2015-04" db="UniProtKB">
        <authorList>
            <consortium name="EnsemblPlants"/>
        </authorList>
    </citation>
    <scope>IDENTIFICATION</scope>
    <source>
        <strain evidence="2">cv. Jemalong A17</strain>
    </source>
</reference>
<sequence>MSLLACVNGGGTGEMVCKIKLYQEYFSNFLYEINKYSYGSMKRSFMEEPVGHARVALPFQSDYFNMHESGKQIPNHMFNRHKSLTTWTNL</sequence>
<evidence type="ECO:0000313" key="2">
    <source>
        <dbReference type="EnsemblPlants" id="AES81115"/>
    </source>
</evidence>
<accession>G7L4V1</accession>
<dbReference type="EnsemblPlants" id="AES81115">
    <property type="protein sequence ID" value="AES81115"/>
    <property type="gene ID" value="MTR_7g088800"/>
</dbReference>
<evidence type="ECO:0000313" key="3">
    <source>
        <dbReference type="Proteomes" id="UP000002051"/>
    </source>
</evidence>
<gene>
    <name evidence="1" type="ordered locus">MTR_7g088800</name>
</gene>
<dbReference type="AlphaFoldDB" id="G7L4V1"/>
<dbReference type="Proteomes" id="UP000002051">
    <property type="component" value="Unassembled WGS sequence"/>
</dbReference>
<reference evidence="1 3" key="2">
    <citation type="journal article" date="2014" name="BMC Genomics">
        <title>An improved genome release (version Mt4.0) for the model legume Medicago truncatula.</title>
        <authorList>
            <person name="Tang H."/>
            <person name="Krishnakumar V."/>
            <person name="Bidwell S."/>
            <person name="Rosen B."/>
            <person name="Chan A."/>
            <person name="Zhou S."/>
            <person name="Gentzbittel L."/>
            <person name="Childs K.L."/>
            <person name="Yandell M."/>
            <person name="Gundlach H."/>
            <person name="Mayer K.F."/>
            <person name="Schwartz D.C."/>
            <person name="Town C.D."/>
        </authorList>
    </citation>
    <scope>GENOME REANNOTATION</scope>
    <source>
        <strain evidence="2 3">cv. Jemalong A17</strain>
    </source>
</reference>
<dbReference type="PaxDb" id="3880-AES81115"/>